<dbReference type="EMBL" id="KK101991">
    <property type="protein sequence ID" value="KIY98991.1"/>
    <property type="molecule type" value="Genomic_DNA"/>
</dbReference>
<dbReference type="PANTHER" id="PTHR43705:SF1">
    <property type="entry name" value="HYDROXYACYLGLUTATHIONE HYDROLASE GLOB"/>
    <property type="match status" value="1"/>
</dbReference>
<dbReference type="EC" id="3.1.2.6" evidence="4"/>
<dbReference type="Gene3D" id="3.60.15.10">
    <property type="entry name" value="Ribonuclease Z/Hydroxyacylglutathione hydrolase-like"/>
    <property type="match status" value="2"/>
</dbReference>
<comment type="similarity">
    <text evidence="3">Belongs to the metallo-beta-lactamase superfamily. Glyoxalase II family.</text>
</comment>
<dbReference type="RefSeq" id="XP_013898011.1">
    <property type="nucleotide sequence ID" value="XM_014042557.1"/>
</dbReference>
<reference evidence="10 11" key="1">
    <citation type="journal article" date="2013" name="BMC Genomics">
        <title>Reconstruction of the lipid metabolism for the microalga Monoraphidium neglectum from its genome sequence reveals characteristics suitable for biofuel production.</title>
        <authorList>
            <person name="Bogen C."/>
            <person name="Al-Dilaimi A."/>
            <person name="Albersmeier A."/>
            <person name="Wichmann J."/>
            <person name="Grundmann M."/>
            <person name="Rupp O."/>
            <person name="Lauersen K.J."/>
            <person name="Blifernez-Klassen O."/>
            <person name="Kalinowski J."/>
            <person name="Goesmann A."/>
            <person name="Mussgnug J.H."/>
            <person name="Kruse O."/>
        </authorList>
    </citation>
    <scope>NUCLEOTIDE SEQUENCE [LARGE SCALE GENOMIC DNA]</scope>
    <source>
        <strain evidence="10 11">SAG 48.87</strain>
    </source>
</reference>
<evidence type="ECO:0000256" key="5">
    <source>
        <dbReference type="ARBA" id="ARBA00022723"/>
    </source>
</evidence>
<evidence type="ECO:0000256" key="2">
    <source>
        <dbReference type="ARBA" id="ARBA00004963"/>
    </source>
</evidence>
<dbReference type="SMART" id="SM00849">
    <property type="entry name" value="Lactamase_B"/>
    <property type="match status" value="1"/>
</dbReference>
<evidence type="ECO:0000256" key="4">
    <source>
        <dbReference type="ARBA" id="ARBA00011917"/>
    </source>
</evidence>
<evidence type="ECO:0000313" key="10">
    <source>
        <dbReference type="EMBL" id="KIY98991.1"/>
    </source>
</evidence>
<dbReference type="STRING" id="145388.A0A0D2ME05"/>
<evidence type="ECO:0000256" key="8">
    <source>
        <dbReference type="ARBA" id="ARBA00031044"/>
    </source>
</evidence>
<organism evidence="10 11">
    <name type="scientific">Monoraphidium neglectum</name>
    <dbReference type="NCBI Taxonomy" id="145388"/>
    <lineage>
        <taxon>Eukaryota</taxon>
        <taxon>Viridiplantae</taxon>
        <taxon>Chlorophyta</taxon>
        <taxon>core chlorophytes</taxon>
        <taxon>Chlorophyceae</taxon>
        <taxon>CS clade</taxon>
        <taxon>Sphaeropleales</taxon>
        <taxon>Selenastraceae</taxon>
        <taxon>Monoraphidium</taxon>
    </lineage>
</organism>
<dbReference type="GeneID" id="25741846"/>
<evidence type="ECO:0000259" key="9">
    <source>
        <dbReference type="SMART" id="SM00849"/>
    </source>
</evidence>
<dbReference type="Proteomes" id="UP000054498">
    <property type="component" value="Unassembled WGS sequence"/>
</dbReference>
<dbReference type="GO" id="GO:0004416">
    <property type="term" value="F:hydroxyacylglutathione hydrolase activity"/>
    <property type="evidence" value="ECO:0007669"/>
    <property type="project" value="UniProtKB-EC"/>
</dbReference>
<comment type="pathway">
    <text evidence="2">Secondary metabolite metabolism; methylglyoxal degradation; (R)-lactate from methylglyoxal: step 2/2.</text>
</comment>
<evidence type="ECO:0000313" key="11">
    <source>
        <dbReference type="Proteomes" id="UP000054498"/>
    </source>
</evidence>
<dbReference type="AlphaFoldDB" id="A0A0D2ME05"/>
<dbReference type="InterPro" id="IPR035680">
    <property type="entry name" value="Clx_II_MBL"/>
</dbReference>
<keyword evidence="5" id="KW-0479">Metal-binding</keyword>
<evidence type="ECO:0000256" key="6">
    <source>
        <dbReference type="ARBA" id="ARBA00022801"/>
    </source>
</evidence>
<dbReference type="KEGG" id="mng:MNEG_8971"/>
<keyword evidence="11" id="KW-1185">Reference proteome</keyword>
<feature type="domain" description="Metallo-beta-lactamase" evidence="9">
    <location>
        <begin position="11"/>
        <end position="167"/>
    </location>
</feature>
<dbReference type="CDD" id="cd07723">
    <property type="entry name" value="hydroxyacylglutathione_hydrolase_MBL-fold"/>
    <property type="match status" value="1"/>
</dbReference>
<dbReference type="PANTHER" id="PTHR43705">
    <property type="entry name" value="HYDROXYACYLGLUTATHIONE HYDROLASE"/>
    <property type="match status" value="1"/>
</dbReference>
<dbReference type="InterPro" id="IPR050110">
    <property type="entry name" value="Glyoxalase_II_hydrolase"/>
</dbReference>
<accession>A0A0D2ME05</accession>
<proteinExistence type="inferred from homology"/>
<keyword evidence="7" id="KW-0862">Zinc</keyword>
<sequence>MEVVRLPALSDNYIWLLKEPTSGKTAVVDPAETGPVFSELKSRGWTLDYIFNTHHHGDHTGGNLELKRSFPGLQIVGPRADAARIPGIDVQVGDGDEFQFGSQAMRVFDTPGHTRGHITFWFPAAAALFPALQARKANIDEARSKGEATVPSLLGEELDTNPFLRPHDPEIRAKTGAGEAAEDWEAFGAVRRAKDGFRG</sequence>
<gene>
    <name evidence="10" type="ORF">MNEG_8971</name>
</gene>
<dbReference type="OrthoDB" id="515692at2759"/>
<protein>
    <recommendedName>
        <fullName evidence="4">hydroxyacylglutathione hydrolase</fullName>
        <ecNumber evidence="4">3.1.2.6</ecNumber>
    </recommendedName>
    <alternativeName>
        <fullName evidence="8">Glyoxalase II</fullName>
    </alternativeName>
</protein>
<evidence type="ECO:0000256" key="7">
    <source>
        <dbReference type="ARBA" id="ARBA00022833"/>
    </source>
</evidence>
<dbReference type="SUPFAM" id="SSF56281">
    <property type="entry name" value="Metallo-hydrolase/oxidoreductase"/>
    <property type="match status" value="1"/>
</dbReference>
<evidence type="ECO:0000256" key="1">
    <source>
        <dbReference type="ARBA" id="ARBA00001947"/>
    </source>
</evidence>
<dbReference type="Pfam" id="PF16123">
    <property type="entry name" value="HAGH_C"/>
    <property type="match status" value="1"/>
</dbReference>
<dbReference type="InterPro" id="IPR032282">
    <property type="entry name" value="HAGH_C"/>
</dbReference>
<comment type="cofactor">
    <cofactor evidence="1">
        <name>Zn(2+)</name>
        <dbReference type="ChEBI" id="CHEBI:29105"/>
    </cofactor>
</comment>
<dbReference type="Pfam" id="PF00753">
    <property type="entry name" value="Lactamase_B"/>
    <property type="match status" value="1"/>
</dbReference>
<dbReference type="InterPro" id="IPR001279">
    <property type="entry name" value="Metallo-B-lactamas"/>
</dbReference>
<dbReference type="InterPro" id="IPR036866">
    <property type="entry name" value="RibonucZ/Hydroxyglut_hydro"/>
</dbReference>
<evidence type="ECO:0000256" key="3">
    <source>
        <dbReference type="ARBA" id="ARBA00006759"/>
    </source>
</evidence>
<dbReference type="GO" id="GO:0046872">
    <property type="term" value="F:metal ion binding"/>
    <property type="evidence" value="ECO:0007669"/>
    <property type="project" value="UniProtKB-KW"/>
</dbReference>
<name>A0A0D2ME05_9CHLO</name>
<keyword evidence="6 10" id="KW-0378">Hydrolase</keyword>